<name>A0A1S3K944_LINAN</name>
<evidence type="ECO:0000313" key="9">
    <source>
        <dbReference type="Proteomes" id="UP000085678"/>
    </source>
</evidence>
<keyword evidence="2" id="KW-0479">Metal-binding</keyword>
<reference evidence="10" key="1">
    <citation type="submission" date="2025-08" db="UniProtKB">
        <authorList>
            <consortium name="RefSeq"/>
        </authorList>
    </citation>
    <scope>IDENTIFICATION</scope>
    <source>
        <tissue evidence="10">Gonads</tissue>
    </source>
</reference>
<dbReference type="Proteomes" id="UP000085678">
    <property type="component" value="Unplaced"/>
</dbReference>
<dbReference type="Pfam" id="PF14766">
    <property type="entry name" value="RPA_interact_N"/>
    <property type="match status" value="1"/>
</dbReference>
<dbReference type="GO" id="GO:0008270">
    <property type="term" value="F:zinc ion binding"/>
    <property type="evidence" value="ECO:0007669"/>
    <property type="project" value="UniProtKB-KW"/>
</dbReference>
<organism evidence="9 10">
    <name type="scientific">Lingula anatina</name>
    <name type="common">Brachiopod</name>
    <name type="synonym">Lingula unguis</name>
    <dbReference type="NCBI Taxonomy" id="7574"/>
    <lineage>
        <taxon>Eukaryota</taxon>
        <taxon>Metazoa</taxon>
        <taxon>Spiralia</taxon>
        <taxon>Lophotrochozoa</taxon>
        <taxon>Brachiopoda</taxon>
        <taxon>Linguliformea</taxon>
        <taxon>Lingulata</taxon>
        <taxon>Lingulida</taxon>
        <taxon>Linguloidea</taxon>
        <taxon>Lingulidae</taxon>
        <taxon>Lingula</taxon>
    </lineage>
</organism>
<dbReference type="PANTHER" id="PTHR31742">
    <property type="entry name" value="RPA-INTERACTING PROTEIN RPAIN"/>
    <property type="match status" value="1"/>
</dbReference>
<feature type="domain" description="RPA-interacting protein central" evidence="7">
    <location>
        <begin position="78"/>
        <end position="156"/>
    </location>
</feature>
<dbReference type="GO" id="GO:0006606">
    <property type="term" value="P:protein import into nucleus"/>
    <property type="evidence" value="ECO:0007669"/>
    <property type="project" value="TreeGrafter"/>
</dbReference>
<evidence type="ECO:0000259" key="7">
    <source>
        <dbReference type="Pfam" id="PF14767"/>
    </source>
</evidence>
<gene>
    <name evidence="10" type="primary">LOC106179886</name>
</gene>
<dbReference type="OrthoDB" id="435311at2759"/>
<dbReference type="STRING" id="7574.A0A1S3K944"/>
<feature type="domain" description="RPA-interacting protein N-terminal" evidence="6">
    <location>
        <begin position="32"/>
        <end position="68"/>
    </location>
</feature>
<dbReference type="InterPro" id="IPR028156">
    <property type="entry name" value="RIP"/>
</dbReference>
<keyword evidence="3" id="KW-0863">Zinc-finger</keyword>
<dbReference type="PANTHER" id="PTHR31742:SF1">
    <property type="entry name" value="RPA-INTERACTING PROTEIN"/>
    <property type="match status" value="1"/>
</dbReference>
<keyword evidence="5" id="KW-0539">Nucleus</keyword>
<proteinExistence type="predicted"/>
<dbReference type="InterPro" id="IPR028158">
    <property type="entry name" value="RPA_interact_N_dom"/>
</dbReference>
<evidence type="ECO:0000313" key="10">
    <source>
        <dbReference type="RefSeq" id="XP_013419145.1"/>
    </source>
</evidence>
<dbReference type="InterPro" id="IPR028155">
    <property type="entry name" value="RPA_interact_central"/>
</dbReference>
<dbReference type="RefSeq" id="XP_013419145.1">
    <property type="nucleotide sequence ID" value="XM_013563691.2"/>
</dbReference>
<dbReference type="GeneID" id="106179886"/>
<dbReference type="Pfam" id="PF14768">
    <property type="entry name" value="RPA_interact_C"/>
    <property type="match status" value="1"/>
</dbReference>
<keyword evidence="9" id="KW-1185">Reference proteome</keyword>
<dbReference type="InParanoid" id="A0A1S3K944"/>
<sequence length="247" mass="28304">MFEAMFLKIEMSSSACCLARMAQKESAGVIKRQMQYKPMTPPWKETYRKRCMSRLKKNREAFLNRFRTSESNNNNKPSLVRNLMVQEWKTLQAEEGGLPQLSDNFDLQSAPDDTDVEQVLSILEEIKSELLLEEQRILEEYEKSLAFDEAGLCAAIDQLKTDEVICPICKKNPLMQNKQIIFCCCGMRIDTELDGLNIANIKSQLEEGISLHNTQCVKEAKFSVMKQAGVENLLMTCETCDFMFIVI</sequence>
<dbReference type="Pfam" id="PF14767">
    <property type="entry name" value="RPA_interact_M"/>
    <property type="match status" value="1"/>
</dbReference>
<protein>
    <submittedName>
        <fullName evidence="10">RPA-interacting protein B isoform X1</fullName>
    </submittedName>
</protein>
<dbReference type="InterPro" id="IPR028159">
    <property type="entry name" value="RPA_interact_C_dom"/>
</dbReference>
<accession>A0A1S3K944</accession>
<evidence type="ECO:0000256" key="1">
    <source>
        <dbReference type="ARBA" id="ARBA00004123"/>
    </source>
</evidence>
<dbReference type="KEGG" id="lak:106179886"/>
<dbReference type="OMA" id="ACDSWTV"/>
<evidence type="ECO:0000256" key="5">
    <source>
        <dbReference type="ARBA" id="ARBA00023242"/>
    </source>
</evidence>
<dbReference type="GO" id="GO:0005634">
    <property type="term" value="C:nucleus"/>
    <property type="evidence" value="ECO:0007669"/>
    <property type="project" value="UniProtKB-SubCell"/>
</dbReference>
<evidence type="ECO:0000256" key="3">
    <source>
        <dbReference type="ARBA" id="ARBA00022771"/>
    </source>
</evidence>
<comment type="subcellular location">
    <subcellularLocation>
        <location evidence="1">Nucleus</location>
    </subcellularLocation>
</comment>
<feature type="domain" description="RPA-interacting protein C-terminal" evidence="8">
    <location>
        <begin position="165"/>
        <end position="244"/>
    </location>
</feature>
<dbReference type="AlphaFoldDB" id="A0A1S3K944"/>
<evidence type="ECO:0000256" key="4">
    <source>
        <dbReference type="ARBA" id="ARBA00022833"/>
    </source>
</evidence>
<evidence type="ECO:0000259" key="8">
    <source>
        <dbReference type="Pfam" id="PF14768"/>
    </source>
</evidence>
<keyword evidence="4" id="KW-0862">Zinc</keyword>
<evidence type="ECO:0000256" key="2">
    <source>
        <dbReference type="ARBA" id="ARBA00022723"/>
    </source>
</evidence>
<evidence type="ECO:0000259" key="6">
    <source>
        <dbReference type="Pfam" id="PF14766"/>
    </source>
</evidence>